<evidence type="ECO:0000313" key="4">
    <source>
        <dbReference type="Proteomes" id="UP000567067"/>
    </source>
</evidence>
<gene>
    <name evidence="3" type="ORF">FHR92_004896</name>
</gene>
<dbReference type="InterPro" id="IPR004107">
    <property type="entry name" value="Integrase_SAM-like_N"/>
</dbReference>
<proteinExistence type="predicted"/>
<name>A0A7W3XU26_9BACL</name>
<dbReference type="Proteomes" id="UP000567067">
    <property type="component" value="Unassembled WGS sequence"/>
</dbReference>
<evidence type="ECO:0000313" key="3">
    <source>
        <dbReference type="EMBL" id="MBA9088397.1"/>
    </source>
</evidence>
<feature type="domain" description="Integrase SAM-like N-terminal" evidence="2">
    <location>
        <begin position="11"/>
        <end position="60"/>
    </location>
</feature>
<evidence type="ECO:0000256" key="1">
    <source>
        <dbReference type="ARBA" id="ARBA00023125"/>
    </source>
</evidence>
<dbReference type="EMBL" id="JACJIP010000050">
    <property type="protein sequence ID" value="MBA9088397.1"/>
    <property type="molecule type" value="Genomic_DNA"/>
</dbReference>
<dbReference type="Pfam" id="PF02899">
    <property type="entry name" value="Phage_int_SAM_1"/>
    <property type="match status" value="1"/>
</dbReference>
<dbReference type="GO" id="GO:0003677">
    <property type="term" value="F:DNA binding"/>
    <property type="evidence" value="ECO:0007669"/>
    <property type="project" value="UniProtKB-KW"/>
</dbReference>
<organism evidence="3 4">
    <name type="scientific">Fontibacillus solani</name>
    <dbReference type="NCBI Taxonomy" id="1572857"/>
    <lineage>
        <taxon>Bacteria</taxon>
        <taxon>Bacillati</taxon>
        <taxon>Bacillota</taxon>
        <taxon>Bacilli</taxon>
        <taxon>Bacillales</taxon>
        <taxon>Paenibacillaceae</taxon>
        <taxon>Fontibacillus</taxon>
    </lineage>
</organism>
<dbReference type="GO" id="GO:0015074">
    <property type="term" value="P:DNA integration"/>
    <property type="evidence" value="ECO:0007669"/>
    <property type="project" value="InterPro"/>
</dbReference>
<dbReference type="RefSeq" id="WP_182539967.1">
    <property type="nucleotide sequence ID" value="NZ_JACJIP010000050.1"/>
</dbReference>
<protein>
    <submittedName>
        <fullName evidence="3">Site-specific recombinase XerD</fullName>
    </submittedName>
</protein>
<reference evidence="3 4" key="1">
    <citation type="submission" date="2020-08" db="EMBL/GenBank/DDBJ databases">
        <title>Genomic Encyclopedia of Type Strains, Phase III (KMG-III): the genomes of soil and plant-associated and newly described type strains.</title>
        <authorList>
            <person name="Whitman W."/>
        </authorList>
    </citation>
    <scope>NUCLEOTIDE SEQUENCE [LARGE SCALE GENOMIC DNA]</scope>
    <source>
        <strain evidence="3 4">CECT 8693</strain>
    </source>
</reference>
<dbReference type="AlphaFoldDB" id="A0A7W3XU26"/>
<accession>A0A7W3XU26</accession>
<comment type="caution">
    <text evidence="3">The sequence shown here is derived from an EMBL/GenBank/DDBJ whole genome shotgun (WGS) entry which is preliminary data.</text>
</comment>
<keyword evidence="1" id="KW-0238">DNA-binding</keyword>
<evidence type="ECO:0000259" key="2">
    <source>
        <dbReference type="Pfam" id="PF02899"/>
    </source>
</evidence>
<dbReference type="Gene3D" id="1.10.150.130">
    <property type="match status" value="1"/>
</dbReference>
<keyword evidence="4" id="KW-1185">Reference proteome</keyword>
<dbReference type="InterPro" id="IPR010998">
    <property type="entry name" value="Integrase_recombinase_N"/>
</dbReference>
<sequence>MTDFEFQIENFMLYCTSRNLAKKTLSSYEQTLRLFGAYLRDHFEIEDAKKVQSGHIRQFAPLRNIHLVNRR</sequence>